<dbReference type="RefSeq" id="WP_120149948.1">
    <property type="nucleotide sequence ID" value="NZ_QZVT01000009.1"/>
</dbReference>
<protein>
    <submittedName>
        <fullName evidence="7">ABC transporter ATP-binding protein</fullName>
    </submittedName>
</protein>
<sequence>MIRLESESFAYDDGVPLLTGVSLAVQPGEYVVIAGASGSGKTTLARLLAGLVGADAGSTFRGSITLDGQAVRFRGLPTDPRIDPAAWSAAVAFVAQGAWAQLSMMSATVGEEIAFGPSNRGMAPERLRAAVDDVAAALKLTSLLDRDPRRLSGGQLQRTIIAAAVVQRPRILVLDEPFQGLDEGATADVAAALDALREGGTGVVVCEPMLPRSAPDMARVLALHDGHPVFDGLLVEARGAGLRRYGIGVAGDPPMPGTGAALGGSGDDAGYSGAPPGPTGFPSPGPERIAMTDVCFRHPEDRRTAGAPGDAPAPPGLSGVSLSVRAGEILAVRGANGSGKSTLLQHLNGLHRADSGTVVVGGVPILNQPTGTLATAVGYLFQDTDQQLFERTVLREVSYGPRAGGRPRVEALRRASDALETVGLGPAGEAHPYELGFVQRRLVALASIIATGPAVWALDEPTAGLDEPARTKLAALLALHARGGGAVVMATHDATFAEAVAHRTIWLEGGRIRPAPPAHGR</sequence>
<dbReference type="GO" id="GO:0016887">
    <property type="term" value="F:ATP hydrolysis activity"/>
    <property type="evidence" value="ECO:0007669"/>
    <property type="project" value="InterPro"/>
</dbReference>
<accession>A0A3A5M8W0</accession>
<feature type="region of interest" description="Disordered" evidence="5">
    <location>
        <begin position="253"/>
        <end position="288"/>
    </location>
</feature>
<dbReference type="GO" id="GO:0005524">
    <property type="term" value="F:ATP binding"/>
    <property type="evidence" value="ECO:0007669"/>
    <property type="project" value="UniProtKB-KW"/>
</dbReference>
<dbReference type="PANTHER" id="PTHR43553">
    <property type="entry name" value="HEAVY METAL TRANSPORTER"/>
    <property type="match status" value="1"/>
</dbReference>
<evidence type="ECO:0000259" key="6">
    <source>
        <dbReference type="PROSITE" id="PS50893"/>
    </source>
</evidence>
<feature type="domain" description="ABC transporter" evidence="6">
    <location>
        <begin position="289"/>
        <end position="521"/>
    </location>
</feature>
<proteinExistence type="inferred from homology"/>
<dbReference type="PROSITE" id="PS50893">
    <property type="entry name" value="ABC_TRANSPORTER_2"/>
    <property type="match status" value="2"/>
</dbReference>
<dbReference type="Pfam" id="PF00005">
    <property type="entry name" value="ABC_tran"/>
    <property type="match status" value="2"/>
</dbReference>
<comment type="caution">
    <text evidence="7">The sequence shown here is derived from an EMBL/GenBank/DDBJ whole genome shotgun (WGS) entry which is preliminary data.</text>
</comment>
<dbReference type="PANTHER" id="PTHR43553:SF24">
    <property type="entry name" value="ENERGY-COUPLING FACTOR TRANSPORTER ATP-BINDING PROTEIN ECFA1"/>
    <property type="match status" value="1"/>
</dbReference>
<dbReference type="GO" id="GO:0042626">
    <property type="term" value="F:ATPase-coupled transmembrane transporter activity"/>
    <property type="evidence" value="ECO:0007669"/>
    <property type="project" value="TreeGrafter"/>
</dbReference>
<gene>
    <name evidence="7" type="ORF">D6T63_15435</name>
</gene>
<keyword evidence="2" id="KW-0813">Transport</keyword>
<evidence type="ECO:0000256" key="1">
    <source>
        <dbReference type="ARBA" id="ARBA00005417"/>
    </source>
</evidence>
<dbReference type="CDD" id="cd03225">
    <property type="entry name" value="ABC_cobalt_CbiO_domain1"/>
    <property type="match status" value="2"/>
</dbReference>
<dbReference type="InterPro" id="IPR050095">
    <property type="entry name" value="ECF_ABC_transporter_ATP-bd"/>
</dbReference>
<dbReference type="OrthoDB" id="501320at2"/>
<dbReference type="Proteomes" id="UP000272560">
    <property type="component" value="Unassembled WGS sequence"/>
</dbReference>
<dbReference type="SUPFAM" id="SSF52540">
    <property type="entry name" value="P-loop containing nucleoside triphosphate hydrolases"/>
    <property type="match status" value="2"/>
</dbReference>
<dbReference type="SMART" id="SM00382">
    <property type="entry name" value="AAA"/>
    <property type="match status" value="2"/>
</dbReference>
<dbReference type="AlphaFoldDB" id="A0A3A5M8W0"/>
<dbReference type="InterPro" id="IPR003593">
    <property type="entry name" value="AAA+_ATPase"/>
</dbReference>
<feature type="domain" description="ABC transporter" evidence="6">
    <location>
        <begin position="2"/>
        <end position="250"/>
    </location>
</feature>
<keyword evidence="8" id="KW-1185">Reference proteome</keyword>
<feature type="compositionally biased region" description="Pro residues" evidence="5">
    <location>
        <begin position="275"/>
        <end position="285"/>
    </location>
</feature>
<evidence type="ECO:0000256" key="3">
    <source>
        <dbReference type="ARBA" id="ARBA00022741"/>
    </source>
</evidence>
<keyword evidence="3" id="KW-0547">Nucleotide-binding</keyword>
<dbReference type="InterPro" id="IPR003439">
    <property type="entry name" value="ABC_transporter-like_ATP-bd"/>
</dbReference>
<keyword evidence="4 7" id="KW-0067">ATP-binding</keyword>
<evidence type="ECO:0000256" key="4">
    <source>
        <dbReference type="ARBA" id="ARBA00022840"/>
    </source>
</evidence>
<name>A0A3A5M8W0_9MICC</name>
<dbReference type="InterPro" id="IPR027417">
    <property type="entry name" value="P-loop_NTPase"/>
</dbReference>
<dbReference type="GO" id="GO:0043190">
    <property type="term" value="C:ATP-binding cassette (ABC) transporter complex"/>
    <property type="evidence" value="ECO:0007669"/>
    <property type="project" value="TreeGrafter"/>
</dbReference>
<evidence type="ECO:0000313" key="8">
    <source>
        <dbReference type="Proteomes" id="UP000272560"/>
    </source>
</evidence>
<dbReference type="Gene3D" id="3.40.50.300">
    <property type="entry name" value="P-loop containing nucleotide triphosphate hydrolases"/>
    <property type="match status" value="2"/>
</dbReference>
<evidence type="ECO:0000256" key="2">
    <source>
        <dbReference type="ARBA" id="ARBA00022448"/>
    </source>
</evidence>
<organism evidence="7 8">
    <name type="scientific">Arthrobacter cheniae</name>
    <dbReference type="NCBI Taxonomy" id="1258888"/>
    <lineage>
        <taxon>Bacteria</taxon>
        <taxon>Bacillati</taxon>
        <taxon>Actinomycetota</taxon>
        <taxon>Actinomycetes</taxon>
        <taxon>Micrococcales</taxon>
        <taxon>Micrococcaceae</taxon>
        <taxon>Arthrobacter</taxon>
    </lineage>
</organism>
<dbReference type="InterPro" id="IPR015856">
    <property type="entry name" value="ABC_transpr_CbiO/EcfA_su"/>
</dbReference>
<reference evidence="7 8" key="1">
    <citation type="submission" date="2018-09" db="EMBL/GenBank/DDBJ databases">
        <title>Novel species of Arthrobacter.</title>
        <authorList>
            <person name="Liu Q."/>
            <person name="Xin Y.-H."/>
        </authorList>
    </citation>
    <scope>NUCLEOTIDE SEQUENCE [LARGE SCALE GENOMIC DNA]</scope>
    <source>
        <strain evidence="7 8">Hz2</strain>
    </source>
</reference>
<comment type="similarity">
    <text evidence="1">Belongs to the ABC transporter superfamily.</text>
</comment>
<dbReference type="EMBL" id="QZVT01000009">
    <property type="protein sequence ID" value="RJT77327.1"/>
    <property type="molecule type" value="Genomic_DNA"/>
</dbReference>
<evidence type="ECO:0000256" key="5">
    <source>
        <dbReference type="SAM" id="MobiDB-lite"/>
    </source>
</evidence>
<evidence type="ECO:0000313" key="7">
    <source>
        <dbReference type="EMBL" id="RJT77327.1"/>
    </source>
</evidence>